<name>A0A834P1X4_VESPE</name>
<feature type="region of interest" description="Disordered" evidence="1">
    <location>
        <begin position="33"/>
        <end position="55"/>
    </location>
</feature>
<proteinExistence type="predicted"/>
<reference evidence="2" key="1">
    <citation type="journal article" date="2020" name="G3 (Bethesda)">
        <title>High-Quality Assemblies for Three Invasive Social Wasps from the &lt;i&gt;Vespula&lt;/i&gt; Genus.</title>
        <authorList>
            <person name="Harrop T.W.R."/>
            <person name="Guhlin J."/>
            <person name="McLaughlin G.M."/>
            <person name="Permina E."/>
            <person name="Stockwell P."/>
            <person name="Gilligan J."/>
            <person name="Le Lec M.F."/>
            <person name="Gruber M.A.M."/>
            <person name="Quinn O."/>
            <person name="Lovegrove M."/>
            <person name="Duncan E.J."/>
            <person name="Remnant E.J."/>
            <person name="Van Eeckhoven J."/>
            <person name="Graham B."/>
            <person name="Knapp R.A."/>
            <person name="Langford K.W."/>
            <person name="Kronenberg Z."/>
            <person name="Press M.O."/>
            <person name="Eacker S.M."/>
            <person name="Wilson-Rankin E.E."/>
            <person name="Purcell J."/>
            <person name="Lester P.J."/>
            <person name="Dearden P.K."/>
        </authorList>
    </citation>
    <scope>NUCLEOTIDE SEQUENCE</scope>
    <source>
        <strain evidence="2">Volc-1</strain>
    </source>
</reference>
<dbReference type="EMBL" id="JACSDY010000006">
    <property type="protein sequence ID" value="KAF7425325.1"/>
    <property type="molecule type" value="Genomic_DNA"/>
</dbReference>
<keyword evidence="3" id="KW-1185">Reference proteome</keyword>
<evidence type="ECO:0000256" key="1">
    <source>
        <dbReference type="SAM" id="MobiDB-lite"/>
    </source>
</evidence>
<dbReference type="Proteomes" id="UP000600918">
    <property type="component" value="Unassembled WGS sequence"/>
</dbReference>
<organism evidence="2 3">
    <name type="scientific">Vespula pensylvanica</name>
    <name type="common">Western yellow jacket</name>
    <name type="synonym">Wasp</name>
    <dbReference type="NCBI Taxonomy" id="30213"/>
    <lineage>
        <taxon>Eukaryota</taxon>
        <taxon>Metazoa</taxon>
        <taxon>Ecdysozoa</taxon>
        <taxon>Arthropoda</taxon>
        <taxon>Hexapoda</taxon>
        <taxon>Insecta</taxon>
        <taxon>Pterygota</taxon>
        <taxon>Neoptera</taxon>
        <taxon>Endopterygota</taxon>
        <taxon>Hymenoptera</taxon>
        <taxon>Apocrita</taxon>
        <taxon>Aculeata</taxon>
        <taxon>Vespoidea</taxon>
        <taxon>Vespidae</taxon>
        <taxon>Vespinae</taxon>
        <taxon>Vespula</taxon>
    </lineage>
</organism>
<sequence length="134" mass="14942">MEGGPSPTLATQVYHSTPISSFLATPSFSLSRVEKQRERQAQSSKGAVEVRAKRSGISARDRYKLLTGSRPTPVREPRLFTASFALPPGPNPLSELVHDNSDDDDDDDEDCCCVSCFCHLEKSSRRVKERRFKL</sequence>
<evidence type="ECO:0000313" key="2">
    <source>
        <dbReference type="EMBL" id="KAF7425325.1"/>
    </source>
</evidence>
<feature type="region of interest" description="Disordered" evidence="1">
    <location>
        <begin position="85"/>
        <end position="108"/>
    </location>
</feature>
<gene>
    <name evidence="2" type="ORF">H0235_007763</name>
</gene>
<protein>
    <submittedName>
        <fullName evidence="2">Uncharacterized protein</fullName>
    </submittedName>
</protein>
<accession>A0A834P1X4</accession>
<evidence type="ECO:0000313" key="3">
    <source>
        <dbReference type="Proteomes" id="UP000600918"/>
    </source>
</evidence>
<comment type="caution">
    <text evidence="2">The sequence shown here is derived from an EMBL/GenBank/DDBJ whole genome shotgun (WGS) entry which is preliminary data.</text>
</comment>
<dbReference type="AlphaFoldDB" id="A0A834P1X4"/>